<dbReference type="AlphaFoldDB" id="A0A1V4SVL3"/>
<reference evidence="2 3" key="1">
    <citation type="submission" date="2016-02" db="EMBL/GenBank/DDBJ databases">
        <title>Genome sequence of Clostridium thermobutyricum DSM 4928.</title>
        <authorList>
            <person name="Poehlein A."/>
            <person name="Daniel R."/>
        </authorList>
    </citation>
    <scope>NUCLEOTIDE SEQUENCE [LARGE SCALE GENOMIC DNA]</scope>
    <source>
        <strain evidence="2 3">DSM 4928</strain>
    </source>
</reference>
<evidence type="ECO:0000313" key="3">
    <source>
        <dbReference type="Proteomes" id="UP000191448"/>
    </source>
</evidence>
<feature type="transmembrane region" description="Helical" evidence="1">
    <location>
        <begin position="9"/>
        <end position="28"/>
    </location>
</feature>
<organism evidence="2 3">
    <name type="scientific">Clostridium thermobutyricum DSM 4928</name>
    <dbReference type="NCBI Taxonomy" id="1121339"/>
    <lineage>
        <taxon>Bacteria</taxon>
        <taxon>Bacillati</taxon>
        <taxon>Bacillota</taxon>
        <taxon>Clostridia</taxon>
        <taxon>Eubacteriales</taxon>
        <taxon>Clostridiaceae</taxon>
        <taxon>Clostridium</taxon>
    </lineage>
</organism>
<feature type="transmembrane region" description="Helical" evidence="1">
    <location>
        <begin position="40"/>
        <end position="58"/>
    </location>
</feature>
<keyword evidence="1" id="KW-0472">Membrane</keyword>
<dbReference type="EMBL" id="LTAY01000047">
    <property type="protein sequence ID" value="OPX47493.1"/>
    <property type="molecule type" value="Genomic_DNA"/>
</dbReference>
<dbReference type="RefSeq" id="WP_080023058.1">
    <property type="nucleotide sequence ID" value="NZ_LTAY01000047.1"/>
</dbReference>
<comment type="caution">
    <text evidence="2">The sequence shown here is derived from an EMBL/GenBank/DDBJ whole genome shotgun (WGS) entry which is preliminary data.</text>
</comment>
<proteinExistence type="predicted"/>
<sequence>MTSIRKRNLLSLILFTVFFLCRLLLYFLSNSKGLILINPILYSFVDYGVILSPLIFSFDVKMIRTIVYIFVAILLAANTVSLINTSINTERILINSKQSTDDVIIQIVNEGVGSEIYVYKRKYLIFSELKDIMYNEGEVAFNTKMKVGWVNNNLLSITYKDNEQTVEKIIEFNCIEKRYINVLNSIKGTWKSLNGNELIVKNDDVIYKKDGKEYEYSPDYCDDQNNYSTILYGNYSKPSITIVKDGKGDIFIRRVSLQDTKWTEYKSA</sequence>
<dbReference type="Proteomes" id="UP000191448">
    <property type="component" value="Unassembled WGS sequence"/>
</dbReference>
<protein>
    <submittedName>
        <fullName evidence="2">Uncharacterized protein</fullName>
    </submittedName>
</protein>
<keyword evidence="1" id="KW-1133">Transmembrane helix</keyword>
<accession>A0A1V4SVL3</accession>
<name>A0A1V4SVL3_9CLOT</name>
<evidence type="ECO:0000313" key="2">
    <source>
        <dbReference type="EMBL" id="OPX47493.1"/>
    </source>
</evidence>
<feature type="transmembrane region" description="Helical" evidence="1">
    <location>
        <begin position="65"/>
        <end position="83"/>
    </location>
</feature>
<evidence type="ECO:0000256" key="1">
    <source>
        <dbReference type="SAM" id="Phobius"/>
    </source>
</evidence>
<gene>
    <name evidence="2" type="ORF">CLTHE_18440</name>
</gene>
<keyword evidence="1" id="KW-0812">Transmembrane</keyword>